<proteinExistence type="predicted"/>
<keyword evidence="2" id="KW-1185">Reference proteome</keyword>
<dbReference type="Proteomes" id="UP000007266">
    <property type="component" value="Unassembled WGS sequence"/>
</dbReference>
<evidence type="ECO:0000313" key="1">
    <source>
        <dbReference type="EMBL" id="KXZ75541.1"/>
    </source>
</evidence>
<organism evidence="1 2">
    <name type="scientific">Tribolium castaneum</name>
    <name type="common">Red flour beetle</name>
    <dbReference type="NCBI Taxonomy" id="7070"/>
    <lineage>
        <taxon>Eukaryota</taxon>
        <taxon>Metazoa</taxon>
        <taxon>Ecdysozoa</taxon>
        <taxon>Arthropoda</taxon>
        <taxon>Hexapoda</taxon>
        <taxon>Insecta</taxon>
        <taxon>Pterygota</taxon>
        <taxon>Neoptera</taxon>
        <taxon>Endopterygota</taxon>
        <taxon>Coleoptera</taxon>
        <taxon>Polyphaga</taxon>
        <taxon>Cucujiformia</taxon>
        <taxon>Tenebrionidae</taxon>
        <taxon>Tenebrionidae incertae sedis</taxon>
        <taxon>Tribolium</taxon>
    </lineage>
</organism>
<accession>A0A139W8F1</accession>
<sequence>MQQIIEQASMHAFNIVTKISHSGHRNRFSFNQKWQLTLLALTFAAKA</sequence>
<reference evidence="1 2" key="1">
    <citation type="journal article" date="2008" name="Nature">
        <title>The genome of the model beetle and pest Tribolium castaneum.</title>
        <authorList>
            <consortium name="Tribolium Genome Sequencing Consortium"/>
            <person name="Richards S."/>
            <person name="Gibbs R.A."/>
            <person name="Weinstock G.M."/>
            <person name="Brown S.J."/>
            <person name="Denell R."/>
            <person name="Beeman R.W."/>
            <person name="Gibbs R."/>
            <person name="Beeman R.W."/>
            <person name="Brown S.J."/>
            <person name="Bucher G."/>
            <person name="Friedrich M."/>
            <person name="Grimmelikhuijzen C.J."/>
            <person name="Klingler M."/>
            <person name="Lorenzen M."/>
            <person name="Richards S."/>
            <person name="Roth S."/>
            <person name="Schroder R."/>
            <person name="Tautz D."/>
            <person name="Zdobnov E.M."/>
            <person name="Muzny D."/>
            <person name="Gibbs R.A."/>
            <person name="Weinstock G.M."/>
            <person name="Attaway T."/>
            <person name="Bell S."/>
            <person name="Buhay C.J."/>
            <person name="Chandrabose M.N."/>
            <person name="Chavez D."/>
            <person name="Clerk-Blankenburg K.P."/>
            <person name="Cree A."/>
            <person name="Dao M."/>
            <person name="Davis C."/>
            <person name="Chacko J."/>
            <person name="Dinh H."/>
            <person name="Dugan-Rocha S."/>
            <person name="Fowler G."/>
            <person name="Garner T.T."/>
            <person name="Garnes J."/>
            <person name="Gnirke A."/>
            <person name="Hawes A."/>
            <person name="Hernandez J."/>
            <person name="Hines S."/>
            <person name="Holder M."/>
            <person name="Hume J."/>
            <person name="Jhangiani S.N."/>
            <person name="Joshi V."/>
            <person name="Khan Z.M."/>
            <person name="Jackson L."/>
            <person name="Kovar C."/>
            <person name="Kowis A."/>
            <person name="Lee S."/>
            <person name="Lewis L.R."/>
            <person name="Margolis J."/>
            <person name="Morgan M."/>
            <person name="Nazareth L.V."/>
            <person name="Nguyen N."/>
            <person name="Okwuonu G."/>
            <person name="Parker D."/>
            <person name="Richards S."/>
            <person name="Ruiz S.J."/>
            <person name="Santibanez J."/>
            <person name="Savard J."/>
            <person name="Scherer S.E."/>
            <person name="Schneider B."/>
            <person name="Sodergren E."/>
            <person name="Tautz D."/>
            <person name="Vattahil S."/>
            <person name="Villasana D."/>
            <person name="White C.S."/>
            <person name="Wright R."/>
            <person name="Park Y."/>
            <person name="Beeman R.W."/>
            <person name="Lord J."/>
            <person name="Oppert B."/>
            <person name="Lorenzen M."/>
            <person name="Brown S."/>
            <person name="Wang L."/>
            <person name="Savard J."/>
            <person name="Tautz D."/>
            <person name="Richards S."/>
            <person name="Weinstock G."/>
            <person name="Gibbs R.A."/>
            <person name="Liu Y."/>
            <person name="Worley K."/>
            <person name="Weinstock G."/>
            <person name="Elsik C.G."/>
            <person name="Reese J.T."/>
            <person name="Elhaik E."/>
            <person name="Landan G."/>
            <person name="Graur D."/>
            <person name="Arensburger P."/>
            <person name="Atkinson P."/>
            <person name="Beeman R.W."/>
            <person name="Beidler J."/>
            <person name="Brown S.J."/>
            <person name="Demuth J.P."/>
            <person name="Drury D.W."/>
            <person name="Du Y.Z."/>
            <person name="Fujiwara H."/>
            <person name="Lorenzen M."/>
            <person name="Maselli V."/>
            <person name="Osanai M."/>
            <person name="Park Y."/>
            <person name="Robertson H.M."/>
            <person name="Tu Z."/>
            <person name="Wang J.J."/>
            <person name="Wang S."/>
            <person name="Richards S."/>
            <person name="Song H."/>
            <person name="Zhang L."/>
            <person name="Sodergren E."/>
            <person name="Werner D."/>
            <person name="Stanke M."/>
            <person name="Morgenstern B."/>
            <person name="Solovyev V."/>
            <person name="Kosarev P."/>
            <person name="Brown G."/>
            <person name="Chen H.C."/>
            <person name="Ermolaeva O."/>
            <person name="Hlavina W."/>
            <person name="Kapustin Y."/>
            <person name="Kiryutin B."/>
            <person name="Kitts P."/>
            <person name="Maglott D."/>
            <person name="Pruitt K."/>
            <person name="Sapojnikov V."/>
            <person name="Souvorov A."/>
            <person name="Mackey A.J."/>
            <person name="Waterhouse R.M."/>
            <person name="Wyder S."/>
            <person name="Zdobnov E.M."/>
            <person name="Zdobnov E.M."/>
            <person name="Wyder S."/>
            <person name="Kriventseva E.V."/>
            <person name="Kadowaki T."/>
            <person name="Bork P."/>
            <person name="Aranda M."/>
            <person name="Bao R."/>
            <person name="Beermann A."/>
            <person name="Berns N."/>
            <person name="Bolognesi R."/>
            <person name="Bonneton F."/>
            <person name="Bopp D."/>
            <person name="Brown S.J."/>
            <person name="Bucher G."/>
            <person name="Butts T."/>
            <person name="Chaumot A."/>
            <person name="Denell R.E."/>
            <person name="Ferrier D.E."/>
            <person name="Friedrich M."/>
            <person name="Gordon C.M."/>
            <person name="Jindra M."/>
            <person name="Klingler M."/>
            <person name="Lan Q."/>
            <person name="Lattorff H.M."/>
            <person name="Laudet V."/>
            <person name="von Levetsow C."/>
            <person name="Liu Z."/>
            <person name="Lutz R."/>
            <person name="Lynch J.A."/>
            <person name="da Fonseca R.N."/>
            <person name="Posnien N."/>
            <person name="Reuter R."/>
            <person name="Roth S."/>
            <person name="Savard J."/>
            <person name="Schinko J.B."/>
            <person name="Schmitt C."/>
            <person name="Schoppmeier M."/>
            <person name="Schroder R."/>
            <person name="Shippy T.D."/>
            <person name="Simonnet F."/>
            <person name="Marques-Souza H."/>
            <person name="Tautz D."/>
            <person name="Tomoyasu Y."/>
            <person name="Trauner J."/>
            <person name="Van der Zee M."/>
            <person name="Vervoort M."/>
            <person name="Wittkopp N."/>
            <person name="Wimmer E.A."/>
            <person name="Yang X."/>
            <person name="Jones A.K."/>
            <person name="Sattelle D.B."/>
            <person name="Ebert P.R."/>
            <person name="Nelson D."/>
            <person name="Scott J.G."/>
            <person name="Beeman R.W."/>
            <person name="Muthukrishnan S."/>
            <person name="Kramer K.J."/>
            <person name="Arakane Y."/>
            <person name="Beeman R.W."/>
            <person name="Zhu Q."/>
            <person name="Hogenkamp D."/>
            <person name="Dixit R."/>
            <person name="Oppert B."/>
            <person name="Jiang H."/>
            <person name="Zou Z."/>
            <person name="Marshall J."/>
            <person name="Elpidina E."/>
            <person name="Vinokurov K."/>
            <person name="Oppert C."/>
            <person name="Zou Z."/>
            <person name="Evans J."/>
            <person name="Lu Z."/>
            <person name="Zhao P."/>
            <person name="Sumathipala N."/>
            <person name="Altincicek B."/>
            <person name="Vilcinskas A."/>
            <person name="Williams M."/>
            <person name="Hultmark D."/>
            <person name="Hetru C."/>
            <person name="Jiang H."/>
            <person name="Grimmelikhuijzen C.J."/>
            <person name="Hauser F."/>
            <person name="Cazzamali G."/>
            <person name="Williamson M."/>
            <person name="Park Y."/>
            <person name="Li B."/>
            <person name="Tanaka Y."/>
            <person name="Predel R."/>
            <person name="Neupert S."/>
            <person name="Schachtner J."/>
            <person name="Verleyen P."/>
            <person name="Raible F."/>
            <person name="Bork P."/>
            <person name="Friedrich M."/>
            <person name="Walden K.K."/>
            <person name="Robertson H.M."/>
            <person name="Angeli S."/>
            <person name="Foret S."/>
            <person name="Bucher G."/>
            <person name="Schuetz S."/>
            <person name="Maleszka R."/>
            <person name="Wimmer E.A."/>
            <person name="Beeman R.W."/>
            <person name="Lorenzen M."/>
            <person name="Tomoyasu Y."/>
            <person name="Miller S.C."/>
            <person name="Grossmann D."/>
            <person name="Bucher G."/>
        </authorList>
    </citation>
    <scope>NUCLEOTIDE SEQUENCE [LARGE SCALE GENOMIC DNA]</scope>
    <source>
        <strain evidence="1 2">Georgia GA2</strain>
    </source>
</reference>
<protein>
    <submittedName>
        <fullName evidence="1">Uncharacterized protein</fullName>
    </submittedName>
</protein>
<name>A0A139W8F1_TRICA</name>
<evidence type="ECO:0000313" key="2">
    <source>
        <dbReference type="Proteomes" id="UP000007266"/>
    </source>
</evidence>
<dbReference type="InParanoid" id="A0A139W8F1"/>
<dbReference type="AlphaFoldDB" id="A0A139W8F1"/>
<dbReference type="EMBL" id="KQ973412">
    <property type="protein sequence ID" value="KXZ75541.1"/>
    <property type="molecule type" value="Genomic_DNA"/>
</dbReference>
<reference evidence="1 2" key="2">
    <citation type="journal article" date="2010" name="Nucleic Acids Res.">
        <title>BeetleBase in 2010: revisions to provide comprehensive genomic information for Tribolium castaneum.</title>
        <authorList>
            <person name="Kim H.S."/>
            <person name="Murphy T."/>
            <person name="Xia J."/>
            <person name="Caragea D."/>
            <person name="Park Y."/>
            <person name="Beeman R.W."/>
            <person name="Lorenzen M.D."/>
            <person name="Butcher S."/>
            <person name="Manak J.R."/>
            <person name="Brown S.J."/>
        </authorList>
    </citation>
    <scope>NUCLEOTIDE SEQUENCE [LARGE SCALE GENOMIC DNA]</scope>
    <source>
        <strain evidence="1 2">Georgia GA2</strain>
    </source>
</reference>
<gene>
    <name evidence="1" type="primary">AUGUSTUS-3.0.2_33505</name>
    <name evidence="1" type="ORF">TcasGA2_TC033505</name>
</gene>